<proteinExistence type="predicted"/>
<dbReference type="EnsemblPlants" id="evm.model.10.980">
    <property type="protein sequence ID" value="cds.evm.model.10.980"/>
    <property type="gene ID" value="evm.TU.10.980"/>
</dbReference>
<dbReference type="Proteomes" id="UP000596661">
    <property type="component" value="Unassembled WGS sequence"/>
</dbReference>
<dbReference type="PANTHER" id="PTHR46890:SF48">
    <property type="entry name" value="RNA-DIRECTED DNA POLYMERASE"/>
    <property type="match status" value="1"/>
</dbReference>
<evidence type="ECO:0000313" key="2">
    <source>
        <dbReference type="EnsemblPlants" id="cds.evm.model.10.980"/>
    </source>
</evidence>
<dbReference type="PANTHER" id="PTHR46890">
    <property type="entry name" value="NON-LTR RETROLELEMENT REVERSE TRANSCRIPTASE-LIKE PROTEIN-RELATED"/>
    <property type="match status" value="1"/>
</dbReference>
<evidence type="ECO:0000256" key="1">
    <source>
        <dbReference type="SAM" id="MobiDB-lite"/>
    </source>
</evidence>
<feature type="region of interest" description="Disordered" evidence="1">
    <location>
        <begin position="961"/>
        <end position="988"/>
    </location>
</feature>
<name>A0A803QR90_CANSA</name>
<evidence type="ECO:0000313" key="3">
    <source>
        <dbReference type="Proteomes" id="UP000596661"/>
    </source>
</evidence>
<sequence>MLIGDRFGGPCLILGDTNFVLSASECEGSTGRDQFIPFISSLVESRGLINMPIHDDKKTSDNHRSSMNHVKYALDKGLVNGAWLNLFTRAIIFSYQTSNSDRRPPCLFSGSLVAKYKRCFQFEEGWMRDLRSKLVVAYAWNSVAHPWAPARVFKKIGATQVALLHWHRSQFGKVDSVIKDLEEKLNNLQSLPAGARDWNFECDVKRSLYEALERKALGRRNVIESILNKDNLWITNRDLIGREFIGYFQEALLICPTHEEIQSTLFAMGNHKALGPDDFFTTGKMHKGVNAMNIVLIPKVQNPKRTNQFRPISLCNVTYKVISKNIAKRIKLILPSLIFPTQAAFVPGRNIQDNNAELEIYRPYAFLLWNSSEILQLGLSMNHYHIPQHLSQWRASWHDFALLWTGTRQKDADFNFILDNLTYKLQGWKAKTLSKAAKASLIELVGLSLPLYAMQTTKLSNRMVNKIDGMVRDFRWGFRKRILEAKYLKGKDFLNCTYKDSDSLFWKNVVIAKSILRKGACKVVADCRHTSIWGDPWIPHIKDFIPRPKGPLVSEISTFVDLFYISGGWDIHKLNNLFDQETVSVILKGGPPSGQGFHKWIWNLESYGCFSCKSAYISQRNLGNTFSCPVRWPFMFRGLLLGAFNLFVISVFACETKSNSFGTLNIRAFLLMRFSFMLRSLLTQFGDCAMKRSTCIYFPYPCFLPKGGLVSSPQDWIKLNCDVTVGFESMCAAVVARNHLGQVIWIQTSRDSTSSGTLCSAFPLSLLRAEFTRGEGETKLLSSWRPSLSVMLESSPRGAPHSSSSRLQGKLHTGRGAPCTKGSSTYLGELHTTREAPPTKGSSTYQGELYALALPCIQGDLHAPTGAPHSSEHPPQLKPAASDSHVSGLLIQIEARKKILRLEMFKPGFTDKIEPMQLILYGWYAKSVEWHTQRQSPSLTLSSQKPLSGKQDLNYVCWEGDSMSSTNSTPRDEHEKSLSRDKSSTDQVRQLVPTHHEGISLREAPHSLRKRLHPRGLMLGGTSPMVPHQVQGKQKAYPSALVEFDEDSLLSREIQMEALPPNSKESHMTLDEKVSKKAGCDNIMPVTSVTNVKQEDKKVCKATSRASTPELPK</sequence>
<reference evidence="2" key="1">
    <citation type="submission" date="2021-03" db="UniProtKB">
        <authorList>
            <consortium name="EnsemblPlants"/>
        </authorList>
    </citation>
    <scope>IDENTIFICATION</scope>
</reference>
<organism evidence="2 3">
    <name type="scientific">Cannabis sativa</name>
    <name type="common">Hemp</name>
    <name type="synonym">Marijuana</name>
    <dbReference type="NCBI Taxonomy" id="3483"/>
    <lineage>
        <taxon>Eukaryota</taxon>
        <taxon>Viridiplantae</taxon>
        <taxon>Streptophyta</taxon>
        <taxon>Embryophyta</taxon>
        <taxon>Tracheophyta</taxon>
        <taxon>Spermatophyta</taxon>
        <taxon>Magnoliopsida</taxon>
        <taxon>eudicotyledons</taxon>
        <taxon>Gunneridae</taxon>
        <taxon>Pentapetalae</taxon>
        <taxon>rosids</taxon>
        <taxon>fabids</taxon>
        <taxon>Rosales</taxon>
        <taxon>Cannabaceae</taxon>
        <taxon>Cannabis</taxon>
    </lineage>
</organism>
<dbReference type="SUPFAM" id="SSF56219">
    <property type="entry name" value="DNase I-like"/>
    <property type="match status" value="1"/>
</dbReference>
<accession>A0A803QR90</accession>
<dbReference type="InterPro" id="IPR036691">
    <property type="entry name" value="Endo/exonu/phosph_ase_sf"/>
</dbReference>
<evidence type="ECO:0008006" key="4">
    <source>
        <dbReference type="Google" id="ProtNLM"/>
    </source>
</evidence>
<dbReference type="EMBL" id="UZAU01000814">
    <property type="status" value="NOT_ANNOTATED_CDS"/>
    <property type="molecule type" value="Genomic_DNA"/>
</dbReference>
<keyword evidence="3" id="KW-1185">Reference proteome</keyword>
<dbReference type="InterPro" id="IPR052343">
    <property type="entry name" value="Retrotransposon-Effector_Assoc"/>
</dbReference>
<feature type="region of interest" description="Disordered" evidence="1">
    <location>
        <begin position="862"/>
        <end position="884"/>
    </location>
</feature>
<feature type="region of interest" description="Disordered" evidence="1">
    <location>
        <begin position="792"/>
        <end position="844"/>
    </location>
</feature>
<dbReference type="Gramene" id="evm.model.10.980">
    <property type="protein sequence ID" value="cds.evm.model.10.980"/>
    <property type="gene ID" value="evm.TU.10.980"/>
</dbReference>
<feature type="compositionally biased region" description="Low complexity" evidence="1">
    <location>
        <begin position="794"/>
        <end position="806"/>
    </location>
</feature>
<protein>
    <recommendedName>
        <fullName evidence="4">Reverse transcriptase domain-containing protein</fullName>
    </recommendedName>
</protein>
<feature type="compositionally biased region" description="Basic and acidic residues" evidence="1">
    <location>
        <begin position="970"/>
        <end position="984"/>
    </location>
</feature>
<dbReference type="AlphaFoldDB" id="A0A803QR90"/>